<feature type="signal peptide" evidence="1">
    <location>
        <begin position="1"/>
        <end position="26"/>
    </location>
</feature>
<evidence type="ECO:0000313" key="3">
    <source>
        <dbReference type="Proteomes" id="UP000256970"/>
    </source>
</evidence>
<organism evidence="2 3">
    <name type="scientific">Tetradesmus obliquus</name>
    <name type="common">Green alga</name>
    <name type="synonym">Acutodesmus obliquus</name>
    <dbReference type="NCBI Taxonomy" id="3088"/>
    <lineage>
        <taxon>Eukaryota</taxon>
        <taxon>Viridiplantae</taxon>
        <taxon>Chlorophyta</taxon>
        <taxon>core chlorophytes</taxon>
        <taxon>Chlorophyceae</taxon>
        <taxon>CS clade</taxon>
        <taxon>Sphaeropleales</taxon>
        <taxon>Scenedesmaceae</taxon>
        <taxon>Tetradesmus</taxon>
    </lineage>
</organism>
<evidence type="ECO:0000313" key="2">
    <source>
        <dbReference type="EMBL" id="SZX66870.1"/>
    </source>
</evidence>
<dbReference type="Proteomes" id="UP000256970">
    <property type="component" value="Unassembled WGS sequence"/>
</dbReference>
<dbReference type="PANTHER" id="PTHR36783">
    <property type="entry name" value="THYLAKOID LUMENAL 17.9 KDA PROTEIN, CHLOROPLASTIC"/>
    <property type="match status" value="1"/>
</dbReference>
<accession>A0A383VPQ6</accession>
<name>A0A383VPQ6_TETOB</name>
<protein>
    <submittedName>
        <fullName evidence="2">Uncharacterized protein</fullName>
    </submittedName>
</protein>
<feature type="chain" id="PRO_5016615691" evidence="1">
    <location>
        <begin position="27"/>
        <end position="199"/>
    </location>
</feature>
<keyword evidence="1" id="KW-0732">Signal</keyword>
<gene>
    <name evidence="2" type="ORF">BQ4739_LOCUS7303</name>
</gene>
<dbReference type="AlphaFoldDB" id="A0A383VPQ6"/>
<sequence>MLAGVVVGTAVAALQWLGPAVPASHAADLNPYQEAKQMVYGPTADGSIRGCPSNVNPNCISTGSIDDAYSPAWRSGEPSPAQAAEVLEDVVLSRLEGVRLLRSLSLQSGAEYRAFGVQSLFGEDVMEFVIKPESVQDRKWQGDVPGPLVTYRSMAGSVKYVWPIQQPLGDFDAQRKRLKLVRDELGWQIIGCELLECYQ</sequence>
<dbReference type="EMBL" id="FNXT01000763">
    <property type="protein sequence ID" value="SZX66870.1"/>
    <property type="molecule type" value="Genomic_DNA"/>
</dbReference>
<dbReference type="InterPro" id="IPR037734">
    <property type="entry name" value="Thylakoid_lumenal_17.9"/>
</dbReference>
<dbReference type="PANTHER" id="PTHR36783:SF2">
    <property type="entry name" value="THYLAKOID LUMENAL 17.9 KDA PROTEIN, CHLOROPLASTIC"/>
    <property type="match status" value="1"/>
</dbReference>
<reference evidence="2 3" key="1">
    <citation type="submission" date="2016-10" db="EMBL/GenBank/DDBJ databases">
        <authorList>
            <person name="Cai Z."/>
        </authorList>
    </citation>
    <scope>NUCLEOTIDE SEQUENCE [LARGE SCALE GENOMIC DNA]</scope>
</reference>
<evidence type="ECO:0000256" key="1">
    <source>
        <dbReference type="SAM" id="SignalP"/>
    </source>
</evidence>
<keyword evidence="3" id="KW-1185">Reference proteome</keyword>
<proteinExistence type="predicted"/>